<dbReference type="Proteomes" id="UP000184383">
    <property type="component" value="Unassembled WGS sequence"/>
</dbReference>
<feature type="compositionally biased region" description="Polar residues" evidence="2">
    <location>
        <begin position="275"/>
        <end position="293"/>
    </location>
</feature>
<organism evidence="4 5">
    <name type="scientific">Aspergillus wentii DTO 134E9</name>
    <dbReference type="NCBI Taxonomy" id="1073089"/>
    <lineage>
        <taxon>Eukaryota</taxon>
        <taxon>Fungi</taxon>
        <taxon>Dikarya</taxon>
        <taxon>Ascomycota</taxon>
        <taxon>Pezizomycotina</taxon>
        <taxon>Eurotiomycetes</taxon>
        <taxon>Eurotiomycetidae</taxon>
        <taxon>Eurotiales</taxon>
        <taxon>Aspergillaceae</taxon>
        <taxon>Aspergillus</taxon>
        <taxon>Aspergillus subgen. Cremei</taxon>
    </lineage>
</organism>
<dbReference type="VEuPathDB" id="FungiDB:ASPWEDRAFT_36849"/>
<comment type="similarity">
    <text evidence="1">Belongs to the CRP1/MDG1 family.</text>
</comment>
<dbReference type="Gene3D" id="2.60.40.10">
    <property type="entry name" value="Immunoglobulins"/>
    <property type="match status" value="1"/>
</dbReference>
<proteinExistence type="inferred from homology"/>
<name>A0A1L9RW69_ASPWE</name>
<dbReference type="GO" id="GO:0019901">
    <property type="term" value="F:protein kinase binding"/>
    <property type="evidence" value="ECO:0007669"/>
    <property type="project" value="TreeGrafter"/>
</dbReference>
<accession>A0A1L9RW69</accession>
<dbReference type="GO" id="GO:0005737">
    <property type="term" value="C:cytoplasm"/>
    <property type="evidence" value="ECO:0007669"/>
    <property type="project" value="TreeGrafter"/>
</dbReference>
<feature type="compositionally biased region" description="Polar residues" evidence="2">
    <location>
        <begin position="118"/>
        <end position="133"/>
    </location>
</feature>
<feature type="compositionally biased region" description="Polar residues" evidence="2">
    <location>
        <begin position="187"/>
        <end position="198"/>
    </location>
</feature>
<evidence type="ECO:0000256" key="1">
    <source>
        <dbReference type="ARBA" id="ARBA00038216"/>
    </source>
</evidence>
<dbReference type="PANTHER" id="PTHR10343:SF81">
    <property type="entry name" value="CRUCIFORM DNA-RECOGNIZING PROTEIN 1-RELATED"/>
    <property type="match status" value="1"/>
</dbReference>
<evidence type="ECO:0000313" key="5">
    <source>
        <dbReference type="Proteomes" id="UP000184383"/>
    </source>
</evidence>
<dbReference type="GO" id="GO:0005634">
    <property type="term" value="C:nucleus"/>
    <property type="evidence" value="ECO:0007669"/>
    <property type="project" value="TreeGrafter"/>
</dbReference>
<evidence type="ECO:0000259" key="3">
    <source>
        <dbReference type="Pfam" id="PF16561"/>
    </source>
</evidence>
<dbReference type="RefSeq" id="XP_040692800.1">
    <property type="nucleotide sequence ID" value="XM_040834558.1"/>
</dbReference>
<evidence type="ECO:0000313" key="4">
    <source>
        <dbReference type="EMBL" id="OJJ39124.1"/>
    </source>
</evidence>
<feature type="compositionally biased region" description="Polar residues" evidence="2">
    <location>
        <begin position="306"/>
        <end position="322"/>
    </location>
</feature>
<feature type="compositionally biased region" description="Basic and acidic residues" evidence="2">
    <location>
        <begin position="203"/>
        <end position="220"/>
    </location>
</feature>
<feature type="compositionally biased region" description="Polar residues" evidence="2">
    <location>
        <begin position="453"/>
        <end position="476"/>
    </location>
</feature>
<dbReference type="PANTHER" id="PTHR10343">
    <property type="entry name" value="5'-AMP-ACTIVATED PROTEIN KINASE , BETA SUBUNIT"/>
    <property type="match status" value="1"/>
</dbReference>
<dbReference type="EMBL" id="KV878210">
    <property type="protein sequence ID" value="OJJ39124.1"/>
    <property type="molecule type" value="Genomic_DNA"/>
</dbReference>
<protein>
    <recommendedName>
        <fullName evidence="3">AMP-activated protein kinase glycogen-binding domain-containing protein</fullName>
    </recommendedName>
</protein>
<feature type="region of interest" description="Disordered" evidence="2">
    <location>
        <begin position="271"/>
        <end position="518"/>
    </location>
</feature>
<dbReference type="CDD" id="cd02859">
    <property type="entry name" value="E_set_AMPKbeta_like_N"/>
    <property type="match status" value="1"/>
</dbReference>
<feature type="compositionally biased region" description="Low complexity" evidence="2">
    <location>
        <begin position="389"/>
        <end position="418"/>
    </location>
</feature>
<dbReference type="Pfam" id="PF16561">
    <property type="entry name" value="AMPK1_CBM"/>
    <property type="match status" value="1"/>
</dbReference>
<gene>
    <name evidence="4" type="ORF">ASPWEDRAFT_36849</name>
</gene>
<evidence type="ECO:0000256" key="2">
    <source>
        <dbReference type="SAM" id="MobiDB-lite"/>
    </source>
</evidence>
<keyword evidence="5" id="KW-1185">Reference proteome</keyword>
<dbReference type="GO" id="GO:0007165">
    <property type="term" value="P:signal transduction"/>
    <property type="evidence" value="ECO:0007669"/>
    <property type="project" value="TreeGrafter"/>
</dbReference>
<dbReference type="SUPFAM" id="SSF81296">
    <property type="entry name" value="E set domains"/>
    <property type="match status" value="1"/>
</dbReference>
<feature type="region of interest" description="Disordered" evidence="2">
    <location>
        <begin position="110"/>
        <end position="253"/>
    </location>
</feature>
<dbReference type="GO" id="GO:0031588">
    <property type="term" value="C:nucleotide-activated protein kinase complex"/>
    <property type="evidence" value="ECO:0007669"/>
    <property type="project" value="TreeGrafter"/>
</dbReference>
<dbReference type="STRING" id="1073089.A0A1L9RW69"/>
<dbReference type="InterPro" id="IPR013783">
    <property type="entry name" value="Ig-like_fold"/>
</dbReference>
<dbReference type="InterPro" id="IPR032640">
    <property type="entry name" value="AMPK1_CBM"/>
</dbReference>
<dbReference type="AlphaFoldDB" id="A0A1L9RW69"/>
<feature type="compositionally biased region" description="Basic and acidic residues" evidence="2">
    <location>
        <begin position="368"/>
        <end position="380"/>
    </location>
</feature>
<feature type="domain" description="AMP-activated protein kinase glycogen-binding" evidence="3">
    <location>
        <begin position="4"/>
        <end position="81"/>
    </location>
</feature>
<dbReference type="InterPro" id="IPR014756">
    <property type="entry name" value="Ig_E-set"/>
</dbReference>
<dbReference type="OrthoDB" id="5873279at2759"/>
<reference evidence="5" key="1">
    <citation type="journal article" date="2017" name="Genome Biol.">
        <title>Comparative genomics reveals high biological diversity and specific adaptations in the industrially and medically important fungal genus Aspergillus.</title>
        <authorList>
            <person name="de Vries R.P."/>
            <person name="Riley R."/>
            <person name="Wiebenga A."/>
            <person name="Aguilar-Osorio G."/>
            <person name="Amillis S."/>
            <person name="Uchima C.A."/>
            <person name="Anderluh G."/>
            <person name="Asadollahi M."/>
            <person name="Askin M."/>
            <person name="Barry K."/>
            <person name="Battaglia E."/>
            <person name="Bayram O."/>
            <person name="Benocci T."/>
            <person name="Braus-Stromeyer S.A."/>
            <person name="Caldana C."/>
            <person name="Canovas D."/>
            <person name="Cerqueira G.C."/>
            <person name="Chen F."/>
            <person name="Chen W."/>
            <person name="Choi C."/>
            <person name="Clum A."/>
            <person name="Dos Santos R.A."/>
            <person name="Damasio A.R."/>
            <person name="Diallinas G."/>
            <person name="Emri T."/>
            <person name="Fekete E."/>
            <person name="Flipphi M."/>
            <person name="Freyberg S."/>
            <person name="Gallo A."/>
            <person name="Gournas C."/>
            <person name="Habgood R."/>
            <person name="Hainaut M."/>
            <person name="Harispe M.L."/>
            <person name="Henrissat B."/>
            <person name="Hilden K.S."/>
            <person name="Hope R."/>
            <person name="Hossain A."/>
            <person name="Karabika E."/>
            <person name="Karaffa L."/>
            <person name="Karanyi Z."/>
            <person name="Krasevec N."/>
            <person name="Kuo A."/>
            <person name="Kusch H."/>
            <person name="LaButti K."/>
            <person name="Lagendijk E.L."/>
            <person name="Lapidus A."/>
            <person name="Levasseur A."/>
            <person name="Lindquist E."/>
            <person name="Lipzen A."/>
            <person name="Logrieco A.F."/>
            <person name="MacCabe A."/>
            <person name="Maekelae M.R."/>
            <person name="Malavazi I."/>
            <person name="Melin P."/>
            <person name="Meyer V."/>
            <person name="Mielnichuk N."/>
            <person name="Miskei M."/>
            <person name="Molnar A.P."/>
            <person name="Mule G."/>
            <person name="Ngan C.Y."/>
            <person name="Orejas M."/>
            <person name="Orosz E."/>
            <person name="Ouedraogo J.P."/>
            <person name="Overkamp K.M."/>
            <person name="Park H.-S."/>
            <person name="Perrone G."/>
            <person name="Piumi F."/>
            <person name="Punt P.J."/>
            <person name="Ram A.F."/>
            <person name="Ramon A."/>
            <person name="Rauscher S."/>
            <person name="Record E."/>
            <person name="Riano-Pachon D.M."/>
            <person name="Robert V."/>
            <person name="Roehrig J."/>
            <person name="Ruller R."/>
            <person name="Salamov A."/>
            <person name="Salih N.S."/>
            <person name="Samson R.A."/>
            <person name="Sandor E."/>
            <person name="Sanguinetti M."/>
            <person name="Schuetze T."/>
            <person name="Sepcic K."/>
            <person name="Shelest E."/>
            <person name="Sherlock G."/>
            <person name="Sophianopoulou V."/>
            <person name="Squina F.M."/>
            <person name="Sun H."/>
            <person name="Susca A."/>
            <person name="Todd R.B."/>
            <person name="Tsang A."/>
            <person name="Unkles S.E."/>
            <person name="van de Wiele N."/>
            <person name="van Rossen-Uffink D."/>
            <person name="Oliveira J.V."/>
            <person name="Vesth T.C."/>
            <person name="Visser J."/>
            <person name="Yu J.-H."/>
            <person name="Zhou M."/>
            <person name="Andersen M.R."/>
            <person name="Archer D.B."/>
            <person name="Baker S.E."/>
            <person name="Benoit I."/>
            <person name="Brakhage A.A."/>
            <person name="Braus G.H."/>
            <person name="Fischer R."/>
            <person name="Frisvad J.C."/>
            <person name="Goldman G.H."/>
            <person name="Houbraken J."/>
            <person name="Oakley B."/>
            <person name="Pocsi I."/>
            <person name="Scazzocchio C."/>
            <person name="Seiboth B."/>
            <person name="vanKuyk P.A."/>
            <person name="Wortman J."/>
            <person name="Dyer P.S."/>
            <person name="Grigoriev I.V."/>
        </authorList>
    </citation>
    <scope>NUCLEOTIDE SEQUENCE [LARGE SCALE GENOMIC DNA]</scope>
    <source>
        <strain evidence="5">DTO 134E9</strain>
    </source>
</reference>
<sequence length="518" mass="54028">MGSYTFRWPYEANEVFVTGTFDDWGKTVKLHKKGDVFEKEVTLPPSDQKLHYKFVVDGIWTTDSNIAEEDDGSNNINNVLNPDQIYNELNGAPVMAGVTPDSTTAALAAGVPKESERSQAATISSAAPQSTTAALAGQVPLEKEGDLPGTFPETPSKEPEEFSVSPIPASSGVGNPIHLKPGEKVPESSSFNTNTVGSTVDLDGYHKDASAPEVPPKEPEQFSVNPIPASSGIGNPIHLKPGEKVPEPSSFNANTVESTVDLDGYHKDASAPFVGQSNTNQGTFGLPPTSNRNIIPESGLPVGESNFGTNTIQSAGPTSTTAALAGAVPLEPKRQTNSEAPVEGIPQRVKNSLTEADRPPEAAAHQAVVDEKKEVEKELQKNVPLEESAGTPAPTATAATAETAPAPLNPDSRPLSPRSTPPPEPTVTTGAKEVKTQSVSGPGAASTGAETAPTAQAQNGSAQKATQNGTTNGTAQSGTTRAEPTTTTSAGTAETKSSPKKKRNRVSGFFEKLKEKLK</sequence>
<dbReference type="InterPro" id="IPR050827">
    <property type="entry name" value="CRP1_MDG1_kinase"/>
</dbReference>
<feature type="compositionally biased region" description="Low complexity" evidence="2">
    <location>
        <begin position="477"/>
        <end position="495"/>
    </location>
</feature>
<dbReference type="GeneID" id="63750406"/>